<keyword evidence="4" id="KW-1185">Reference proteome</keyword>
<dbReference type="EMBL" id="KE525349">
    <property type="protein sequence ID" value="KFB50622.1"/>
    <property type="molecule type" value="Genomic_DNA"/>
</dbReference>
<feature type="region of interest" description="Disordered" evidence="1">
    <location>
        <begin position="44"/>
        <end position="98"/>
    </location>
</feature>
<dbReference type="EnsemblMetazoa" id="ASIC018946-RA">
    <property type="protein sequence ID" value="ASIC018946-PA"/>
    <property type="gene ID" value="ASIC018946"/>
</dbReference>
<reference evidence="3" key="2">
    <citation type="submission" date="2020-05" db="UniProtKB">
        <authorList>
            <consortium name="EnsemblMetazoa"/>
        </authorList>
    </citation>
    <scope>IDENTIFICATION</scope>
</reference>
<accession>A0A084WK78</accession>
<dbReference type="EMBL" id="ATLV01024097">
    <property type="status" value="NOT_ANNOTATED_CDS"/>
    <property type="molecule type" value="Genomic_DNA"/>
</dbReference>
<sequence length="98" mass="10672">MKIVPSRVVVKSIITAYHNTFKDMHNATVLPRTPTHYRVQCKFYSSPATDRPPPEPDGVLSGQSINKGRPMSTLCVNGGGAHQNQPGGTLRTLSGRQD</sequence>
<name>A0A084WK78_ANOSI</name>
<evidence type="ECO:0000256" key="1">
    <source>
        <dbReference type="SAM" id="MobiDB-lite"/>
    </source>
</evidence>
<organism evidence="2">
    <name type="scientific">Anopheles sinensis</name>
    <name type="common">Mosquito</name>
    <dbReference type="NCBI Taxonomy" id="74873"/>
    <lineage>
        <taxon>Eukaryota</taxon>
        <taxon>Metazoa</taxon>
        <taxon>Ecdysozoa</taxon>
        <taxon>Arthropoda</taxon>
        <taxon>Hexapoda</taxon>
        <taxon>Insecta</taxon>
        <taxon>Pterygota</taxon>
        <taxon>Neoptera</taxon>
        <taxon>Endopterygota</taxon>
        <taxon>Diptera</taxon>
        <taxon>Nematocera</taxon>
        <taxon>Culicoidea</taxon>
        <taxon>Culicidae</taxon>
        <taxon>Anophelinae</taxon>
        <taxon>Anopheles</taxon>
    </lineage>
</organism>
<proteinExistence type="predicted"/>
<evidence type="ECO:0000313" key="4">
    <source>
        <dbReference type="Proteomes" id="UP000030765"/>
    </source>
</evidence>
<evidence type="ECO:0000313" key="3">
    <source>
        <dbReference type="EnsemblMetazoa" id="ASIC018946-PA"/>
    </source>
</evidence>
<evidence type="ECO:0000313" key="2">
    <source>
        <dbReference type="EMBL" id="KFB50622.1"/>
    </source>
</evidence>
<dbReference type="VEuPathDB" id="VectorBase:ASIC018946"/>
<gene>
    <name evidence="2" type="ORF">ZHAS_00018946</name>
</gene>
<reference evidence="2 4" key="1">
    <citation type="journal article" date="2014" name="BMC Genomics">
        <title>Genome sequence of Anopheles sinensis provides insight into genetics basis of mosquito competence for malaria parasites.</title>
        <authorList>
            <person name="Zhou D."/>
            <person name="Zhang D."/>
            <person name="Ding G."/>
            <person name="Shi L."/>
            <person name="Hou Q."/>
            <person name="Ye Y."/>
            <person name="Xu Y."/>
            <person name="Zhou H."/>
            <person name="Xiong C."/>
            <person name="Li S."/>
            <person name="Yu J."/>
            <person name="Hong S."/>
            <person name="Yu X."/>
            <person name="Zou P."/>
            <person name="Chen C."/>
            <person name="Chang X."/>
            <person name="Wang W."/>
            <person name="Lv Y."/>
            <person name="Sun Y."/>
            <person name="Ma L."/>
            <person name="Shen B."/>
            <person name="Zhu C."/>
        </authorList>
    </citation>
    <scope>NUCLEOTIDE SEQUENCE [LARGE SCALE GENOMIC DNA]</scope>
</reference>
<dbReference type="Proteomes" id="UP000030765">
    <property type="component" value="Unassembled WGS sequence"/>
</dbReference>
<protein>
    <submittedName>
        <fullName evidence="2 3">Acetyl-CoA carboxylase, biotin carboxyl carrier protein</fullName>
    </submittedName>
</protein>
<feature type="compositionally biased region" description="Polar residues" evidence="1">
    <location>
        <begin position="82"/>
        <end position="98"/>
    </location>
</feature>
<dbReference type="AlphaFoldDB" id="A0A084WK78"/>